<name>A0A829HVT0_9MYCO</name>
<dbReference type="Pfam" id="PF00550">
    <property type="entry name" value="PP-binding"/>
    <property type="match status" value="1"/>
</dbReference>
<accession>A0A829HVT0</accession>
<proteinExistence type="predicted"/>
<dbReference type="InterPro" id="IPR009081">
    <property type="entry name" value="PP-bd_ACP"/>
</dbReference>
<dbReference type="Gene3D" id="3.40.50.980">
    <property type="match status" value="2"/>
</dbReference>
<feature type="domain" description="Carrier" evidence="5">
    <location>
        <begin position="952"/>
        <end position="1027"/>
    </location>
</feature>
<dbReference type="CDD" id="cd17646">
    <property type="entry name" value="A_NRPS_AB3403-like"/>
    <property type="match status" value="1"/>
</dbReference>
<dbReference type="InterPro" id="IPR000873">
    <property type="entry name" value="AMP-dep_synth/lig_dom"/>
</dbReference>
<evidence type="ECO:0000256" key="3">
    <source>
        <dbReference type="ARBA" id="ARBA00022553"/>
    </source>
</evidence>
<sequence length="1466" mass="158650">MKTRGEIEVRTVSDGDVEVGVTSGEAPVGLGMAAMPLSAGQQRIWFAHGVTPVLMNLCRSYRLHGELDVDKLRAAVAAVVLRHAALRTTVHAGADGQPVAVLHSDLQARWIEHDVTDLGGTAQELRLAVLAQREYGTAFDLATEAPLRVTVIRTGSAEYVMLVVAHRIGWDDESWQVFLADLTAAYVHGDISEPLSSAPKQGGPGDAAVDYWREELSNPAEPLELPGPNGAVVPTDWKAARCTAHLSESVMEQVERLARDSGSTAHAVLLAAYSVLLHRYTHANDFIVAAPVPALDPHARGRIGHFGNVLPLRMRPRADESFRDLLARVRRTTLDGMAHQGVSLDRVVPRVGFSMATDSAALFCPPGIRCVKAAFESHVAYVPLGLTVEMKSGGADVVAEYLVTVLEERMATQLLRHFANVLEAVLADPERVVGAVDLMDDREAQWLWAASSGERFEAPPATLGDLVAERAAAQPDAVAVVYEGRHYSYRETNDLANRLAHWIIEQGIGTEDHVAVLLDKSPDLIITALAIAKAGAVYLPIDPEYPPDRIAHILSDAQPRLVIREPVTGLDQFDAREPVDSDRVRPLTPDNAAYLIYTSGSTGMPKGVTVTHRPLTEYFNWFRAEYRVGGSDRVLQVGSPSFDVSIGEIFGILSCGGRLVIPRPGGLTDVAYLTALLNSEAVTSMHMVPSLLGLILSLPGVTQWKSLRRVPVGGEALPGPVADKFHATFDASLHNFYGPTEAIINASRYKVRGIQGTRTVPIGTPKINTQIHILDETLRPVPVGAIGEIYIAGTHLARGYHRAPALTAQRFVADPFTPGQRMYRSGDLARRNAGGDVEFVGRADEQVKIRGFRVELGEISSAIEVDPSVSQALVVVDELPHLGKRLVAYLTPIGGHVVDIDRIRSRISAALPDYMIPAAYVVLEEIPITPHGKIDRDALPAPDSGTVTERREAQTPTQRAVSVLFAQVLGSAVVGIDDSFESLGGHSLLASKLSTTILSEYGVRIDIREILRRGTVASLAELIDQHIGSTADSVDSAPEGEPIPLLPGGHSLYEYGNPRRLAVTCVFRLHDGINRSALEQLLGAVVGEHEALHSRLDRESMTLVPRACPALRFVEIVAADPSVAAAAEIARAVDRLDPEQGWMLSAVWLHPDNGPGVLILAVHHLAADPISWRVIMSELEARWQAVAHQVPPAVDQTSIGLRQWANSLAAEARDVNSLPFWVAQLDGDDPDIGSRRIAPEADRESEVAITAEAAPVAVSERLLNSGVPMEQLLAAAVARTIAQWRRGRGQATVEPLLAIQIPGRGESTAATVGPLSTVYPLRLGGTDPLAVGARPLVERIARQYRAMPGRSIDYGLLRYLRGDTGAVLRKYRDPQVLLTYLGHDAGFEGELLQRDEWLSVLGSPVPEPDSSVRHELSIAALIMETTEGPVVGTLWRAIPEVLSRAEVTQLQAIWHEQLGILAKEQW</sequence>
<dbReference type="InterPro" id="IPR025110">
    <property type="entry name" value="AMP-bd_C"/>
</dbReference>
<dbReference type="InterPro" id="IPR020845">
    <property type="entry name" value="AMP-binding_CS"/>
</dbReference>
<dbReference type="FunFam" id="3.40.50.12780:FF:000012">
    <property type="entry name" value="Non-ribosomal peptide synthetase"/>
    <property type="match status" value="1"/>
</dbReference>
<dbReference type="GO" id="GO:0008610">
    <property type="term" value="P:lipid biosynthetic process"/>
    <property type="evidence" value="ECO:0007669"/>
    <property type="project" value="UniProtKB-ARBA"/>
</dbReference>
<dbReference type="SMART" id="SM00823">
    <property type="entry name" value="PKS_PP"/>
    <property type="match status" value="1"/>
</dbReference>
<keyword evidence="3" id="KW-0597">Phosphoprotein</keyword>
<protein>
    <submittedName>
        <fullName evidence="6">Peptide synthetase</fullName>
    </submittedName>
</protein>
<dbReference type="InterPro" id="IPR023213">
    <property type="entry name" value="CAT-like_dom_sf"/>
</dbReference>
<dbReference type="InterPro" id="IPR020806">
    <property type="entry name" value="PKS_PP-bd"/>
</dbReference>
<dbReference type="Gene3D" id="3.30.300.30">
    <property type="match status" value="1"/>
</dbReference>
<evidence type="ECO:0000256" key="2">
    <source>
        <dbReference type="ARBA" id="ARBA00022450"/>
    </source>
</evidence>
<evidence type="ECO:0000313" key="6">
    <source>
        <dbReference type="EMBL" id="EPQ23632.1"/>
    </source>
</evidence>
<dbReference type="GO" id="GO:0043041">
    <property type="term" value="P:amino acid activation for nonribosomal peptide biosynthetic process"/>
    <property type="evidence" value="ECO:0007669"/>
    <property type="project" value="TreeGrafter"/>
</dbReference>
<comment type="cofactor">
    <cofactor evidence="1">
        <name>pantetheine 4'-phosphate</name>
        <dbReference type="ChEBI" id="CHEBI:47942"/>
    </cofactor>
</comment>
<dbReference type="InterPro" id="IPR001242">
    <property type="entry name" value="Condensation_dom"/>
</dbReference>
<reference evidence="6 7" key="1">
    <citation type="journal article" date="2013" name="Genome Announc.">
        <title>Genome Sequence of an Epidemic Isolate of Mycobacterium abscessus subsp. bolletii from Rio de Janeiro, Brazil.</title>
        <authorList>
            <person name="Davidson R.M."/>
            <person name="Reynolds P.R."/>
            <person name="Farias-Hesson E."/>
            <person name="Duarte R.S."/>
            <person name="Jackson M."/>
            <person name="Strong M."/>
        </authorList>
    </citation>
    <scope>NUCLEOTIDE SEQUENCE [LARGE SCALE GENOMIC DNA]</scope>
    <source>
        <strain evidence="6 7">CRM-0020</strain>
    </source>
</reference>
<dbReference type="Gene3D" id="3.30.559.30">
    <property type="entry name" value="Nonribosomal peptide synthetase, condensation domain"/>
    <property type="match status" value="2"/>
</dbReference>
<dbReference type="Pfam" id="PF00501">
    <property type="entry name" value="AMP-binding"/>
    <property type="match status" value="1"/>
</dbReference>
<dbReference type="FunFam" id="3.30.300.30:FF:000010">
    <property type="entry name" value="Enterobactin synthetase component F"/>
    <property type="match status" value="1"/>
</dbReference>
<dbReference type="Gene3D" id="3.30.559.10">
    <property type="entry name" value="Chloramphenicol acetyltransferase-like domain"/>
    <property type="match status" value="2"/>
</dbReference>
<dbReference type="Gene3D" id="1.10.1200.10">
    <property type="entry name" value="ACP-like"/>
    <property type="match status" value="1"/>
</dbReference>
<dbReference type="InterPro" id="IPR010071">
    <property type="entry name" value="AA_adenyl_dom"/>
</dbReference>
<dbReference type="GO" id="GO:0005829">
    <property type="term" value="C:cytosol"/>
    <property type="evidence" value="ECO:0007669"/>
    <property type="project" value="TreeGrafter"/>
</dbReference>
<dbReference type="Proteomes" id="UP000014969">
    <property type="component" value="Unassembled WGS sequence"/>
</dbReference>
<dbReference type="PANTHER" id="PTHR45527">
    <property type="entry name" value="NONRIBOSOMAL PEPTIDE SYNTHETASE"/>
    <property type="match status" value="1"/>
</dbReference>
<dbReference type="PROSITE" id="PS50075">
    <property type="entry name" value="CARRIER"/>
    <property type="match status" value="1"/>
</dbReference>
<dbReference type="UniPathway" id="UPA00011"/>
<dbReference type="FunFam" id="3.40.50.980:FF:000001">
    <property type="entry name" value="Non-ribosomal peptide synthetase"/>
    <property type="match status" value="1"/>
</dbReference>
<keyword evidence="2" id="KW-0596">Phosphopantetheine</keyword>
<dbReference type="SUPFAM" id="SSF47336">
    <property type="entry name" value="ACP-like"/>
    <property type="match status" value="1"/>
</dbReference>
<dbReference type="EMBL" id="ATFQ01000017">
    <property type="protein sequence ID" value="EPQ23632.1"/>
    <property type="molecule type" value="Genomic_DNA"/>
</dbReference>
<dbReference type="GO" id="GO:0031177">
    <property type="term" value="F:phosphopantetheine binding"/>
    <property type="evidence" value="ECO:0007669"/>
    <property type="project" value="InterPro"/>
</dbReference>
<dbReference type="GO" id="GO:0003824">
    <property type="term" value="F:catalytic activity"/>
    <property type="evidence" value="ECO:0007669"/>
    <property type="project" value="InterPro"/>
</dbReference>
<dbReference type="PROSITE" id="PS00455">
    <property type="entry name" value="AMP_BINDING"/>
    <property type="match status" value="1"/>
</dbReference>
<dbReference type="PANTHER" id="PTHR45527:SF1">
    <property type="entry name" value="FATTY ACID SYNTHASE"/>
    <property type="match status" value="1"/>
</dbReference>
<evidence type="ECO:0000313" key="7">
    <source>
        <dbReference type="Proteomes" id="UP000014969"/>
    </source>
</evidence>
<evidence type="ECO:0000256" key="4">
    <source>
        <dbReference type="SAM" id="MobiDB-lite"/>
    </source>
</evidence>
<dbReference type="Pfam" id="PF13193">
    <property type="entry name" value="AMP-binding_C"/>
    <property type="match status" value="1"/>
</dbReference>
<dbReference type="InterPro" id="IPR036736">
    <property type="entry name" value="ACP-like_sf"/>
</dbReference>
<dbReference type="InterPro" id="IPR045851">
    <property type="entry name" value="AMP-bd_C_sf"/>
</dbReference>
<dbReference type="Gene3D" id="2.30.38.10">
    <property type="entry name" value="Luciferase, Domain 3"/>
    <property type="match status" value="1"/>
</dbReference>
<evidence type="ECO:0000256" key="1">
    <source>
        <dbReference type="ARBA" id="ARBA00001957"/>
    </source>
</evidence>
<dbReference type="GO" id="GO:0044550">
    <property type="term" value="P:secondary metabolite biosynthetic process"/>
    <property type="evidence" value="ECO:0007669"/>
    <property type="project" value="UniProtKB-ARBA"/>
</dbReference>
<dbReference type="SUPFAM" id="SSF56801">
    <property type="entry name" value="Acetyl-CoA synthetase-like"/>
    <property type="match status" value="1"/>
</dbReference>
<evidence type="ECO:0000259" key="5">
    <source>
        <dbReference type="PROSITE" id="PS50075"/>
    </source>
</evidence>
<dbReference type="NCBIfam" id="TIGR01733">
    <property type="entry name" value="AA-adenyl-dom"/>
    <property type="match status" value="1"/>
</dbReference>
<dbReference type="Pfam" id="PF00668">
    <property type="entry name" value="Condensation"/>
    <property type="match status" value="2"/>
</dbReference>
<gene>
    <name evidence="6" type="ORF">J108_09995</name>
</gene>
<comment type="caution">
    <text evidence="6">The sequence shown here is derived from an EMBL/GenBank/DDBJ whole genome shotgun (WGS) entry which is preliminary data.</text>
</comment>
<dbReference type="SUPFAM" id="SSF52777">
    <property type="entry name" value="CoA-dependent acyltransferases"/>
    <property type="match status" value="4"/>
</dbReference>
<organism evidence="6 7">
    <name type="scientific">Mycobacteroides abscessus subsp. bolletii CRM-0020</name>
    <dbReference type="NCBI Taxonomy" id="1306401"/>
    <lineage>
        <taxon>Bacteria</taxon>
        <taxon>Bacillati</taxon>
        <taxon>Actinomycetota</taxon>
        <taxon>Actinomycetes</taxon>
        <taxon>Mycobacteriales</taxon>
        <taxon>Mycobacteriaceae</taxon>
        <taxon>Mycobacteroides</taxon>
        <taxon>Mycobacteroides abscessus</taxon>
    </lineage>
</organism>
<feature type="region of interest" description="Disordered" evidence="4">
    <location>
        <begin position="934"/>
        <end position="953"/>
    </location>
</feature>